<comment type="caution">
    <text evidence="2">The sequence shown here is derived from an EMBL/GenBank/DDBJ whole genome shotgun (WGS) entry which is preliminary data.</text>
</comment>
<reference evidence="3" key="1">
    <citation type="submission" date="2024-06" db="EMBL/GenBank/DDBJ databases">
        <title>Multi-omics analyses provide insights into the biosynthesis of the anticancer antibiotic pleurotin in Hohenbuehelia grisea.</title>
        <authorList>
            <person name="Weaver J.A."/>
            <person name="Alberti F."/>
        </authorList>
    </citation>
    <scope>NUCLEOTIDE SEQUENCE [LARGE SCALE GENOMIC DNA]</scope>
    <source>
        <strain evidence="3">T-177</strain>
    </source>
</reference>
<proteinExistence type="predicted"/>
<sequence>MPFPIAAFGCTSLYPTPFTLSRSLHSSLTMGRGSSSKNKSTVAARPRRTRNTSKAEACGTLNDLVGEPALPKNKRVKPFYVQENIEEGVECFGCNQRFFDLVVRDEHFKVCIKPNDKGLYECFYKKSGCSYTNKENRNLRRHFRGHIKHQRFACEGCHRRFCDESNWTHHQQQCKGLITSESGKSRKAIHNLSASQPDNFLRVAGSTFSSSSSSASTSPSLSFSSSSDTSPLPSPNFSSTIASASNPWISFSSSSSYAPTLPPYASAGASSDMGFIPATVNPSALTDPSANFVHPSACFGDGPADYTPPDRSRAYNPYTPLFTMPAMVPWAPQLDPALLGPYEGLNMVTMETLARSPSSSQSGGASALAPCGASAQDLAYFAGCQDVASCDQFNYGYQAQKDSRGIEAEFQGSFLEMLNLEEF</sequence>
<name>A0ABR3JES1_9AGAR</name>
<evidence type="ECO:0000256" key="1">
    <source>
        <dbReference type="SAM" id="MobiDB-lite"/>
    </source>
</evidence>
<organism evidence="2 3">
    <name type="scientific">Hohenbuehelia grisea</name>
    <dbReference type="NCBI Taxonomy" id="104357"/>
    <lineage>
        <taxon>Eukaryota</taxon>
        <taxon>Fungi</taxon>
        <taxon>Dikarya</taxon>
        <taxon>Basidiomycota</taxon>
        <taxon>Agaricomycotina</taxon>
        <taxon>Agaricomycetes</taxon>
        <taxon>Agaricomycetidae</taxon>
        <taxon>Agaricales</taxon>
        <taxon>Pleurotineae</taxon>
        <taxon>Pleurotaceae</taxon>
        <taxon>Hohenbuehelia</taxon>
    </lineage>
</organism>
<gene>
    <name evidence="2" type="ORF">HGRIS_005130</name>
</gene>
<feature type="region of interest" description="Disordered" evidence="1">
    <location>
        <begin position="209"/>
        <end position="230"/>
    </location>
</feature>
<evidence type="ECO:0000313" key="3">
    <source>
        <dbReference type="Proteomes" id="UP001556367"/>
    </source>
</evidence>
<dbReference type="Proteomes" id="UP001556367">
    <property type="component" value="Unassembled WGS sequence"/>
</dbReference>
<feature type="region of interest" description="Disordered" evidence="1">
    <location>
        <begin position="28"/>
        <end position="51"/>
    </location>
</feature>
<dbReference type="EMBL" id="JASNQZ010000008">
    <property type="protein sequence ID" value="KAL0953970.1"/>
    <property type="molecule type" value="Genomic_DNA"/>
</dbReference>
<protein>
    <submittedName>
        <fullName evidence="2">Uncharacterized protein</fullName>
    </submittedName>
</protein>
<keyword evidence="3" id="KW-1185">Reference proteome</keyword>
<evidence type="ECO:0000313" key="2">
    <source>
        <dbReference type="EMBL" id="KAL0953970.1"/>
    </source>
</evidence>
<feature type="compositionally biased region" description="Polar residues" evidence="1">
    <location>
        <begin position="28"/>
        <end position="41"/>
    </location>
</feature>
<accession>A0ABR3JES1</accession>